<dbReference type="Pfam" id="PF08501">
    <property type="entry name" value="Shikimate_dh_N"/>
    <property type="match status" value="1"/>
</dbReference>
<dbReference type="InterPro" id="IPR036291">
    <property type="entry name" value="NAD(P)-bd_dom_sf"/>
</dbReference>
<feature type="domain" description="Shikimate dehydrogenase substrate binding N-terminal" evidence="8">
    <location>
        <begin position="19"/>
        <end position="102"/>
    </location>
</feature>
<dbReference type="Proteomes" id="UP000184387">
    <property type="component" value="Unassembled WGS sequence"/>
</dbReference>
<dbReference type="EMBL" id="FQZF01000024">
    <property type="protein sequence ID" value="SHJ89175.1"/>
    <property type="molecule type" value="Genomic_DNA"/>
</dbReference>
<dbReference type="InterPro" id="IPR006151">
    <property type="entry name" value="Shikm_DH/Glu-tRNA_Rdtase"/>
</dbReference>
<dbReference type="InterPro" id="IPR022893">
    <property type="entry name" value="Shikimate_DH_fam"/>
</dbReference>
<dbReference type="InterPro" id="IPR013708">
    <property type="entry name" value="Shikimate_DH-bd_N"/>
</dbReference>
<dbReference type="GO" id="GO:0019632">
    <property type="term" value="P:shikimate metabolic process"/>
    <property type="evidence" value="ECO:0007669"/>
    <property type="project" value="TreeGrafter"/>
</dbReference>
<dbReference type="AlphaFoldDB" id="A0A1M6N0A9"/>
<comment type="catalytic activity">
    <reaction evidence="6">
        <text>shikimate + NADP(+) = 3-dehydroshikimate + NADPH + H(+)</text>
        <dbReference type="Rhea" id="RHEA:17737"/>
        <dbReference type="ChEBI" id="CHEBI:15378"/>
        <dbReference type="ChEBI" id="CHEBI:16630"/>
        <dbReference type="ChEBI" id="CHEBI:36208"/>
        <dbReference type="ChEBI" id="CHEBI:57783"/>
        <dbReference type="ChEBI" id="CHEBI:58349"/>
        <dbReference type="EC" id="1.1.1.25"/>
    </reaction>
</comment>
<evidence type="ECO:0000313" key="9">
    <source>
        <dbReference type="EMBL" id="SHJ89175.1"/>
    </source>
</evidence>
<keyword evidence="4" id="KW-0560">Oxidoreductase</keyword>
<proteinExistence type="predicted"/>
<evidence type="ECO:0000256" key="2">
    <source>
        <dbReference type="ARBA" id="ARBA00012962"/>
    </source>
</evidence>
<keyword evidence="5" id="KW-0028">Amino-acid biosynthesis</keyword>
<dbReference type="STRING" id="198092.SAMN02745194_03647"/>
<dbReference type="Pfam" id="PF01488">
    <property type="entry name" value="Shikimate_DH"/>
    <property type="match status" value="1"/>
</dbReference>
<reference evidence="9 10" key="1">
    <citation type="submission" date="2016-11" db="EMBL/GenBank/DDBJ databases">
        <authorList>
            <person name="Jaros S."/>
            <person name="Januszkiewicz K."/>
            <person name="Wedrychowicz H."/>
        </authorList>
    </citation>
    <scope>NUCLEOTIDE SEQUENCE [LARGE SCALE GENOMIC DNA]</scope>
    <source>
        <strain evidence="9 10">DSM 14916</strain>
    </source>
</reference>
<evidence type="ECO:0000313" key="10">
    <source>
        <dbReference type="Proteomes" id="UP000184387"/>
    </source>
</evidence>
<evidence type="ECO:0000256" key="3">
    <source>
        <dbReference type="ARBA" id="ARBA00022857"/>
    </source>
</evidence>
<evidence type="ECO:0000256" key="1">
    <source>
        <dbReference type="ARBA" id="ARBA00004871"/>
    </source>
</evidence>
<dbReference type="SUPFAM" id="SSF53223">
    <property type="entry name" value="Aminoacid dehydrogenase-like, N-terminal domain"/>
    <property type="match status" value="1"/>
</dbReference>
<keyword evidence="5" id="KW-0057">Aromatic amino acid biosynthesis</keyword>
<dbReference type="EC" id="1.1.1.25" evidence="2"/>
<evidence type="ECO:0000256" key="6">
    <source>
        <dbReference type="ARBA" id="ARBA00049442"/>
    </source>
</evidence>
<protein>
    <recommendedName>
        <fullName evidence="2">shikimate dehydrogenase (NADP(+))</fullName>
        <ecNumber evidence="2">1.1.1.25</ecNumber>
    </recommendedName>
</protein>
<organism evidence="9 10">
    <name type="scientific">Muricoccus roseus</name>
    <dbReference type="NCBI Taxonomy" id="198092"/>
    <lineage>
        <taxon>Bacteria</taxon>
        <taxon>Pseudomonadati</taxon>
        <taxon>Pseudomonadota</taxon>
        <taxon>Alphaproteobacteria</taxon>
        <taxon>Acetobacterales</taxon>
        <taxon>Roseomonadaceae</taxon>
        <taxon>Muricoccus</taxon>
    </lineage>
</organism>
<dbReference type="SUPFAM" id="SSF51735">
    <property type="entry name" value="NAD(P)-binding Rossmann-fold domains"/>
    <property type="match status" value="1"/>
</dbReference>
<evidence type="ECO:0000256" key="5">
    <source>
        <dbReference type="ARBA" id="ARBA00023141"/>
    </source>
</evidence>
<keyword evidence="10" id="KW-1185">Reference proteome</keyword>
<dbReference type="PANTHER" id="PTHR21089">
    <property type="entry name" value="SHIKIMATE DEHYDROGENASE"/>
    <property type="match status" value="1"/>
</dbReference>
<accession>A0A1M6N0A9</accession>
<evidence type="ECO:0000259" key="7">
    <source>
        <dbReference type="Pfam" id="PF01488"/>
    </source>
</evidence>
<dbReference type="GO" id="GO:0005829">
    <property type="term" value="C:cytosol"/>
    <property type="evidence" value="ECO:0007669"/>
    <property type="project" value="TreeGrafter"/>
</dbReference>
<evidence type="ECO:0000259" key="8">
    <source>
        <dbReference type="Pfam" id="PF08501"/>
    </source>
</evidence>
<dbReference type="OrthoDB" id="7873617at2"/>
<dbReference type="RefSeq" id="WP_073137349.1">
    <property type="nucleotide sequence ID" value="NZ_FQZF01000024.1"/>
</dbReference>
<sequence>MPDAPILKRVTGRTKVMFILGDPVAHIVGTAVLNEDFFRNGVDANVSPLHVAPQDLALVLQAIRSMQNVAGFGVTIPHKVPVLQYLDGTTPRAGSIGAVNFVRREANGSLIGDNVDGVGFVTGLRRNGIEVAGRRVLQIGAGGAGRAIAFALAEAGISHLAICNRTQAKSLELARAVAARHPRCFAAPAGPEAAGYDLVVNTTSVGMHEGDELPADLSGLRPGAVVADVIMAPKTTALLMAAAAKGCQIIRGKEMLLDQPRLVREFLSL</sequence>
<dbReference type="PANTHER" id="PTHR21089:SF1">
    <property type="entry name" value="BIFUNCTIONAL 3-DEHYDROQUINATE DEHYDRATASE_SHIKIMATE DEHYDROGENASE, CHLOROPLASTIC"/>
    <property type="match status" value="1"/>
</dbReference>
<dbReference type="Gene3D" id="3.40.50.720">
    <property type="entry name" value="NAD(P)-binding Rossmann-like Domain"/>
    <property type="match status" value="1"/>
</dbReference>
<dbReference type="GO" id="GO:0004764">
    <property type="term" value="F:shikimate 3-dehydrogenase (NADP+) activity"/>
    <property type="evidence" value="ECO:0007669"/>
    <property type="project" value="UniProtKB-EC"/>
</dbReference>
<evidence type="ECO:0000256" key="4">
    <source>
        <dbReference type="ARBA" id="ARBA00023002"/>
    </source>
</evidence>
<comment type="pathway">
    <text evidence="1">Metabolic intermediate biosynthesis; chorismate biosynthesis; chorismate from D-erythrose 4-phosphate and phosphoenolpyruvate: step 4/7.</text>
</comment>
<name>A0A1M6N0A9_9PROT</name>
<dbReference type="InterPro" id="IPR046346">
    <property type="entry name" value="Aminoacid_DH-like_N_sf"/>
</dbReference>
<dbReference type="GO" id="GO:0050661">
    <property type="term" value="F:NADP binding"/>
    <property type="evidence" value="ECO:0007669"/>
    <property type="project" value="TreeGrafter"/>
</dbReference>
<dbReference type="GO" id="GO:0009423">
    <property type="term" value="P:chorismate biosynthetic process"/>
    <property type="evidence" value="ECO:0007669"/>
    <property type="project" value="UniProtKB-UniPathway"/>
</dbReference>
<gene>
    <name evidence="9" type="ORF">SAMN02745194_03647</name>
</gene>
<dbReference type="UniPathway" id="UPA00053">
    <property type="reaction ID" value="UER00087"/>
</dbReference>
<keyword evidence="3" id="KW-0521">NADP</keyword>
<dbReference type="Gene3D" id="3.40.50.10860">
    <property type="entry name" value="Leucine Dehydrogenase, chain A, domain 1"/>
    <property type="match status" value="1"/>
</dbReference>
<feature type="domain" description="Quinate/shikimate 5-dehydrogenase/glutamyl-tRNA reductase" evidence="7">
    <location>
        <begin position="130"/>
        <end position="179"/>
    </location>
</feature>
<dbReference type="GO" id="GO:0009073">
    <property type="term" value="P:aromatic amino acid family biosynthetic process"/>
    <property type="evidence" value="ECO:0007669"/>
    <property type="project" value="UniProtKB-KW"/>
</dbReference>
<dbReference type="CDD" id="cd01065">
    <property type="entry name" value="NAD_bind_Shikimate_DH"/>
    <property type="match status" value="1"/>
</dbReference>